<organism evidence="3 4">
    <name type="scientific">Cyclotella atomus</name>
    <dbReference type="NCBI Taxonomy" id="382360"/>
    <lineage>
        <taxon>Eukaryota</taxon>
        <taxon>Sar</taxon>
        <taxon>Stramenopiles</taxon>
        <taxon>Ochrophyta</taxon>
        <taxon>Bacillariophyta</taxon>
        <taxon>Coscinodiscophyceae</taxon>
        <taxon>Thalassiosirophycidae</taxon>
        <taxon>Stephanodiscales</taxon>
        <taxon>Stephanodiscaceae</taxon>
        <taxon>Cyclotella</taxon>
    </lineage>
</organism>
<dbReference type="GO" id="GO:0032259">
    <property type="term" value="P:methylation"/>
    <property type="evidence" value="ECO:0007669"/>
    <property type="project" value="UniProtKB-KW"/>
</dbReference>
<dbReference type="Gene3D" id="3.40.50.150">
    <property type="entry name" value="Vaccinia Virus protein VP39"/>
    <property type="match status" value="1"/>
</dbReference>
<keyword evidence="4" id="KW-1185">Reference proteome</keyword>
<dbReference type="PANTHER" id="PTHR13370:SF3">
    <property type="entry name" value="TRNA (GUANINE(10)-N2)-METHYLTRANSFERASE HOMOLOG"/>
    <property type="match status" value="1"/>
</dbReference>
<dbReference type="GO" id="GO:0008168">
    <property type="term" value="F:methyltransferase activity"/>
    <property type="evidence" value="ECO:0007669"/>
    <property type="project" value="UniProtKB-KW"/>
</dbReference>
<dbReference type="PANTHER" id="PTHR13370">
    <property type="entry name" value="RNA METHYLASE-RELATED"/>
    <property type="match status" value="1"/>
</dbReference>
<protein>
    <submittedName>
        <fullName evidence="3">Uncharacterized protein</fullName>
    </submittedName>
</protein>
<evidence type="ECO:0000256" key="1">
    <source>
        <dbReference type="ARBA" id="ARBA00022603"/>
    </source>
</evidence>
<evidence type="ECO:0000256" key="2">
    <source>
        <dbReference type="ARBA" id="ARBA00022679"/>
    </source>
</evidence>
<dbReference type="InterPro" id="IPR029063">
    <property type="entry name" value="SAM-dependent_MTases_sf"/>
</dbReference>
<evidence type="ECO:0000313" key="3">
    <source>
        <dbReference type="EMBL" id="KAL3787660.1"/>
    </source>
</evidence>
<keyword evidence="2" id="KW-0808">Transferase</keyword>
<dbReference type="PROSITE" id="PS00092">
    <property type="entry name" value="N6_MTASE"/>
    <property type="match status" value="1"/>
</dbReference>
<dbReference type="AlphaFoldDB" id="A0ABD3PHP3"/>
<evidence type="ECO:0000313" key="4">
    <source>
        <dbReference type="Proteomes" id="UP001530400"/>
    </source>
</evidence>
<dbReference type="EMBL" id="JALLPJ020000602">
    <property type="protein sequence ID" value="KAL3787660.1"/>
    <property type="molecule type" value="Genomic_DNA"/>
</dbReference>
<dbReference type="InterPro" id="IPR002052">
    <property type="entry name" value="DNA_methylase_N6_adenine_CS"/>
</dbReference>
<accession>A0ABD3PHP3</accession>
<reference evidence="3 4" key="1">
    <citation type="submission" date="2024-10" db="EMBL/GenBank/DDBJ databases">
        <title>Updated reference genomes for cyclostephanoid diatoms.</title>
        <authorList>
            <person name="Roberts W.R."/>
            <person name="Alverson A.J."/>
        </authorList>
    </citation>
    <scope>NUCLEOTIDE SEQUENCE [LARGE SCALE GENOMIC DNA]</scope>
    <source>
        <strain evidence="3 4">AJA010-31</strain>
    </source>
</reference>
<keyword evidence="1" id="KW-0489">Methyltransferase</keyword>
<proteinExistence type="predicted"/>
<dbReference type="Proteomes" id="UP001530400">
    <property type="component" value="Unassembled WGS sequence"/>
</dbReference>
<dbReference type="SUPFAM" id="SSF53335">
    <property type="entry name" value="S-adenosyl-L-methionine-dependent methyltransferases"/>
    <property type="match status" value="1"/>
</dbReference>
<comment type="caution">
    <text evidence="3">The sequence shown here is derived from an EMBL/GenBank/DDBJ whole genome shotgun (WGS) entry which is preliminary data.</text>
</comment>
<sequence>MVQAALTYANKGERILCKRPFNKVMYYAREAHADDNATPSDQYGKNVRSSLQDEKKTILRMSSLVELIQGRVKLKQPDCKIYVLDGLRDCSSNNDTEDKSKVLMARVIADGPKTSIFPPNTRICITTTPLCPIASFTLCNIAQILRNTRTSILDPFAGSCATLLAAAHKTNGQCQSVGIEICHDGYVNRDNIQADFETRSLPPPVVLRGDCLSSDIRDHVRSKIGGGAFDTIITDPPYGIREAMVSQDTNSNNISPLTKLVQVMGSDRALGKPLLKVGGRLTAFVPVRKCESLDECLPPADILKSAGLVMEGDGKEQVFHLCLV</sequence>
<name>A0ABD3PHP3_9STRA</name>
<gene>
    <name evidence="3" type="ORF">ACHAWO_009614</name>
</gene>